<dbReference type="PANTHER" id="PTHR21310">
    <property type="entry name" value="AMINOGLYCOSIDE PHOSPHOTRANSFERASE-RELATED-RELATED"/>
    <property type="match status" value="1"/>
</dbReference>
<dbReference type="SUPFAM" id="SSF56112">
    <property type="entry name" value="Protein kinase-like (PK-like)"/>
    <property type="match status" value="1"/>
</dbReference>
<gene>
    <name evidence="2" type="ORF">RNC47_02875</name>
</gene>
<dbReference type="InterPro" id="IPR051678">
    <property type="entry name" value="AGP_Transferase"/>
</dbReference>
<evidence type="ECO:0000313" key="2">
    <source>
        <dbReference type="EMBL" id="MDT0317280.1"/>
    </source>
</evidence>
<keyword evidence="3" id="KW-1185">Reference proteome</keyword>
<dbReference type="Pfam" id="PF01636">
    <property type="entry name" value="APH"/>
    <property type="match status" value="2"/>
</dbReference>
<dbReference type="InterPro" id="IPR002575">
    <property type="entry name" value="Aminoglycoside_PTrfase"/>
</dbReference>
<reference evidence="3" key="1">
    <citation type="submission" date="2023-07" db="EMBL/GenBank/DDBJ databases">
        <title>30 novel species of actinomycetes from the DSMZ collection.</title>
        <authorList>
            <person name="Nouioui I."/>
        </authorList>
    </citation>
    <scope>NUCLEOTIDE SEQUENCE [LARGE SCALE GENOMIC DNA]</scope>
    <source>
        <strain evidence="3">DSM 44918</strain>
    </source>
</reference>
<evidence type="ECO:0000313" key="3">
    <source>
        <dbReference type="Proteomes" id="UP001183420"/>
    </source>
</evidence>
<dbReference type="InterPro" id="IPR011009">
    <property type="entry name" value="Kinase-like_dom_sf"/>
</dbReference>
<accession>A0ABU2LI66</accession>
<protein>
    <submittedName>
        <fullName evidence="2">Phosphotransferase</fullName>
    </submittedName>
</protein>
<proteinExistence type="predicted"/>
<feature type="domain" description="Aminoglycoside phosphotransferase" evidence="1">
    <location>
        <begin position="2"/>
        <end position="102"/>
    </location>
</feature>
<name>A0ABU2LI66_9ACTN</name>
<evidence type="ECO:0000259" key="1">
    <source>
        <dbReference type="Pfam" id="PF01636"/>
    </source>
</evidence>
<dbReference type="RefSeq" id="WP_311595189.1">
    <property type="nucleotide sequence ID" value="NZ_JAVREM010000002.1"/>
</dbReference>
<feature type="domain" description="Aminoglycoside phosphotransferase" evidence="1">
    <location>
        <begin position="104"/>
        <end position="183"/>
    </location>
</feature>
<sequence>MRPLRHGYTNQTLGDGAVVAKTYAGPDTAPRLERERALLGRLCGRLPVPPVHAAEGGTLTLGFLPGAPGQELLDAGHAPAVLASCGRLLRRVHDIPTDDLGLGPAEPGSVLVHGDFGPNNVLLDPESFEVTALVDWEFARLGQPVEDLAWCEWLVRAHHPEQTPAIEHFFHAYGGDVPAWPDRRAAMLARCEALERFCHRWEPDGPGVRLWRERAETTADRR</sequence>
<dbReference type="Proteomes" id="UP001183420">
    <property type="component" value="Unassembled WGS sequence"/>
</dbReference>
<dbReference type="EMBL" id="JAVREM010000002">
    <property type="protein sequence ID" value="MDT0317280.1"/>
    <property type="molecule type" value="Genomic_DNA"/>
</dbReference>
<dbReference type="Gene3D" id="3.90.1200.10">
    <property type="match status" value="1"/>
</dbReference>
<organism evidence="2 3">
    <name type="scientific">Streptomyces millisiae</name>
    <dbReference type="NCBI Taxonomy" id="3075542"/>
    <lineage>
        <taxon>Bacteria</taxon>
        <taxon>Bacillati</taxon>
        <taxon>Actinomycetota</taxon>
        <taxon>Actinomycetes</taxon>
        <taxon>Kitasatosporales</taxon>
        <taxon>Streptomycetaceae</taxon>
        <taxon>Streptomyces</taxon>
    </lineage>
</organism>
<comment type="caution">
    <text evidence="2">The sequence shown here is derived from an EMBL/GenBank/DDBJ whole genome shotgun (WGS) entry which is preliminary data.</text>
</comment>